<feature type="coiled-coil region" evidence="1">
    <location>
        <begin position="26"/>
        <end position="180"/>
    </location>
</feature>
<feature type="compositionally biased region" description="Basic residues" evidence="2">
    <location>
        <begin position="510"/>
        <end position="522"/>
    </location>
</feature>
<reference evidence="4" key="1">
    <citation type="submission" date="2021-01" db="EMBL/GenBank/DDBJ databases">
        <authorList>
            <person name="Corre E."/>
            <person name="Pelletier E."/>
            <person name="Niang G."/>
            <person name="Scheremetjew M."/>
            <person name="Finn R."/>
            <person name="Kale V."/>
            <person name="Holt S."/>
            <person name="Cochrane G."/>
            <person name="Meng A."/>
            <person name="Brown T."/>
            <person name="Cohen L."/>
        </authorList>
    </citation>
    <scope>NUCLEOTIDE SEQUENCE</scope>
    <source>
        <strain evidence="4">CCMP1381</strain>
    </source>
</reference>
<proteinExistence type="predicted"/>
<keyword evidence="3" id="KW-0812">Transmembrane</keyword>
<feature type="compositionally biased region" description="Basic residues" evidence="2">
    <location>
        <begin position="531"/>
        <end position="540"/>
    </location>
</feature>
<name>A0A7S2H2H1_9STRA</name>
<feature type="transmembrane region" description="Helical" evidence="3">
    <location>
        <begin position="482"/>
        <end position="508"/>
    </location>
</feature>
<keyword evidence="3" id="KW-0472">Membrane</keyword>
<dbReference type="EMBL" id="HBGS01056311">
    <property type="protein sequence ID" value="CAD9478591.1"/>
    <property type="molecule type" value="Transcribed_RNA"/>
</dbReference>
<feature type="transmembrane region" description="Helical" evidence="3">
    <location>
        <begin position="427"/>
        <end position="447"/>
    </location>
</feature>
<feature type="transmembrane region" description="Helical" evidence="3">
    <location>
        <begin position="456"/>
        <end position="476"/>
    </location>
</feature>
<gene>
    <name evidence="4" type="ORF">DSPE1174_LOCUS29316</name>
</gene>
<evidence type="ECO:0000313" key="4">
    <source>
        <dbReference type="EMBL" id="CAD9478591.1"/>
    </source>
</evidence>
<keyword evidence="3" id="KW-1133">Transmembrane helix</keyword>
<evidence type="ECO:0000256" key="3">
    <source>
        <dbReference type="SAM" id="Phobius"/>
    </source>
</evidence>
<keyword evidence="1" id="KW-0175">Coiled coil</keyword>
<dbReference type="AlphaFoldDB" id="A0A7S2H2H1"/>
<evidence type="ECO:0000256" key="1">
    <source>
        <dbReference type="SAM" id="Coils"/>
    </source>
</evidence>
<organism evidence="4">
    <name type="scientific">Octactis speculum</name>
    <dbReference type="NCBI Taxonomy" id="3111310"/>
    <lineage>
        <taxon>Eukaryota</taxon>
        <taxon>Sar</taxon>
        <taxon>Stramenopiles</taxon>
        <taxon>Ochrophyta</taxon>
        <taxon>Dictyochophyceae</taxon>
        <taxon>Dictyochales</taxon>
        <taxon>Dictyochaceae</taxon>
        <taxon>Octactis</taxon>
    </lineage>
</organism>
<sequence length="540" mass="59462">MNSVKEDAVKELGQLKSDMELTVSSKENIEKEMEDLKAILESANLSKDNAVTELNQLKSDMEVSSSLKENVEKEKEELKAVLESANLAKDNAVTELNQLKSDMELSLSSKENADKEMERLKATLDSVNLAKDNAVTELNQLKKDFKSAEEAHQAGLASSLSSCEASMAAAAKAHEEAKEEHVSKAEAHAEQLSLHETLKARVIELEAPKDLMGILNDVRDLTLRSSRGGLIGGAHLLTKANKNVQKAVVTSSTQAATMLDDHTPSVLAAIDSSKRLSMKHLNQLGSTLVSVTENVTAEAKISATFLYDTHLKEHHVKATTIGTEMYEKKIKEHVDKVTESSAPHLNALSKAASEHLSNVAAMGTSLATKNSGEFDKALAMLKAWWKEATRTMSRYWIDAKTSSTEAYESNVKRAVQVLSEHLGEEDALVVVDATLILCGLLFAMVIFRPLLCLVRVLFRLVFSALRSICSFIMWILRVKMSILHFAVRVVLFPFKVLLSPFTLVYSLVKGKKKAPPKERKKPGTSGNPVKPNKHSKRHKK</sequence>
<feature type="region of interest" description="Disordered" evidence="2">
    <location>
        <begin position="510"/>
        <end position="540"/>
    </location>
</feature>
<protein>
    <submittedName>
        <fullName evidence="4">Uncharacterized protein</fullName>
    </submittedName>
</protein>
<accession>A0A7S2H2H1</accession>
<evidence type="ECO:0000256" key="2">
    <source>
        <dbReference type="SAM" id="MobiDB-lite"/>
    </source>
</evidence>